<evidence type="ECO:0000313" key="2">
    <source>
        <dbReference type="EMBL" id="MFD1325122.1"/>
    </source>
</evidence>
<comment type="caution">
    <text evidence="2">The sequence shown here is derived from an EMBL/GenBank/DDBJ whole genome shotgun (WGS) entry which is preliminary data.</text>
</comment>
<organism evidence="2 3">
    <name type="scientific">Micromonospora sonneratiae</name>
    <dbReference type="NCBI Taxonomy" id="1184706"/>
    <lineage>
        <taxon>Bacteria</taxon>
        <taxon>Bacillati</taxon>
        <taxon>Actinomycetota</taxon>
        <taxon>Actinomycetes</taxon>
        <taxon>Micromonosporales</taxon>
        <taxon>Micromonosporaceae</taxon>
        <taxon>Micromonospora</taxon>
    </lineage>
</organism>
<feature type="compositionally biased region" description="Basic and acidic residues" evidence="1">
    <location>
        <begin position="52"/>
        <end position="74"/>
    </location>
</feature>
<name>A0ABW3YKV4_9ACTN</name>
<dbReference type="Proteomes" id="UP001597260">
    <property type="component" value="Unassembled WGS sequence"/>
</dbReference>
<dbReference type="RefSeq" id="WP_377576899.1">
    <property type="nucleotide sequence ID" value="NZ_JBHTMP010000067.1"/>
</dbReference>
<protein>
    <submittedName>
        <fullName evidence="2">Uncharacterized protein</fullName>
    </submittedName>
</protein>
<gene>
    <name evidence="2" type="ORF">ACFQ4H_28955</name>
</gene>
<reference evidence="3" key="1">
    <citation type="journal article" date="2019" name="Int. J. Syst. Evol. Microbiol.">
        <title>The Global Catalogue of Microorganisms (GCM) 10K type strain sequencing project: providing services to taxonomists for standard genome sequencing and annotation.</title>
        <authorList>
            <consortium name="The Broad Institute Genomics Platform"/>
            <consortium name="The Broad Institute Genome Sequencing Center for Infectious Disease"/>
            <person name="Wu L."/>
            <person name="Ma J."/>
        </authorList>
    </citation>
    <scope>NUCLEOTIDE SEQUENCE [LARGE SCALE GENOMIC DNA]</scope>
    <source>
        <strain evidence="3">JCM 31037</strain>
    </source>
</reference>
<evidence type="ECO:0000256" key="1">
    <source>
        <dbReference type="SAM" id="MobiDB-lite"/>
    </source>
</evidence>
<proteinExistence type="predicted"/>
<feature type="compositionally biased region" description="Polar residues" evidence="1">
    <location>
        <begin position="76"/>
        <end position="85"/>
    </location>
</feature>
<feature type="compositionally biased region" description="Basic and acidic residues" evidence="1">
    <location>
        <begin position="8"/>
        <end position="22"/>
    </location>
</feature>
<feature type="region of interest" description="Disordered" evidence="1">
    <location>
        <begin position="1"/>
        <end position="85"/>
    </location>
</feature>
<accession>A0ABW3YKV4</accession>
<evidence type="ECO:0000313" key="3">
    <source>
        <dbReference type="Proteomes" id="UP001597260"/>
    </source>
</evidence>
<dbReference type="EMBL" id="JBHTMP010000067">
    <property type="protein sequence ID" value="MFD1325122.1"/>
    <property type="molecule type" value="Genomic_DNA"/>
</dbReference>
<sequence>MTDNDPAVWRDEERLPLRELERAMGSSASDGEVDDFTGNEAGAESAFGHAPEAADERPDRTGRGRDMTDDERAYRPSTTGRTGPH</sequence>
<keyword evidence="3" id="KW-1185">Reference proteome</keyword>